<dbReference type="GO" id="GO:0005811">
    <property type="term" value="C:lipid droplet"/>
    <property type="evidence" value="ECO:0007669"/>
    <property type="project" value="TreeGrafter"/>
</dbReference>
<dbReference type="Pfam" id="PF00106">
    <property type="entry name" value="adh_short"/>
    <property type="match status" value="1"/>
</dbReference>
<dbReference type="Proteomes" id="UP000288716">
    <property type="component" value="Unassembled WGS sequence"/>
</dbReference>
<protein>
    <recommendedName>
        <fullName evidence="10">Short-chain dehydrogenase/reductase 3</fullName>
    </recommendedName>
    <alternativeName>
        <fullName evidence="11">Retinal short-chain dehydrogenase/reductase 1</fullName>
    </alternativeName>
</protein>
<evidence type="ECO:0000256" key="4">
    <source>
        <dbReference type="ARBA" id="ARBA00022857"/>
    </source>
</evidence>
<comment type="caution">
    <text evidence="14">The sequence shown here is derived from an EMBL/GenBank/DDBJ whole genome shotgun (WGS) entry which is preliminary data.</text>
</comment>
<feature type="chain" id="PRO_5019056655" description="Short-chain dehydrogenase/reductase 3" evidence="13">
    <location>
        <begin position="16"/>
        <end position="294"/>
    </location>
</feature>
<evidence type="ECO:0000256" key="3">
    <source>
        <dbReference type="ARBA" id="ARBA00022692"/>
    </source>
</evidence>
<keyword evidence="15" id="KW-1185">Reference proteome</keyword>
<evidence type="ECO:0000256" key="1">
    <source>
        <dbReference type="ARBA" id="ARBA00004141"/>
    </source>
</evidence>
<evidence type="ECO:0000313" key="15">
    <source>
        <dbReference type="Proteomes" id="UP000288716"/>
    </source>
</evidence>
<comment type="subcellular location">
    <subcellularLocation>
        <location evidence="1">Membrane</location>
        <topology evidence="1">Multi-pass membrane protein</topology>
    </subcellularLocation>
</comment>
<dbReference type="VEuPathDB" id="VectorBase:LDEU009837"/>
<dbReference type="PRINTS" id="PR00081">
    <property type="entry name" value="GDHRDH"/>
</dbReference>
<organism evidence="14 15">
    <name type="scientific">Leptotrombidium deliense</name>
    <dbReference type="NCBI Taxonomy" id="299467"/>
    <lineage>
        <taxon>Eukaryota</taxon>
        <taxon>Metazoa</taxon>
        <taxon>Ecdysozoa</taxon>
        <taxon>Arthropoda</taxon>
        <taxon>Chelicerata</taxon>
        <taxon>Arachnida</taxon>
        <taxon>Acari</taxon>
        <taxon>Acariformes</taxon>
        <taxon>Trombidiformes</taxon>
        <taxon>Prostigmata</taxon>
        <taxon>Anystina</taxon>
        <taxon>Parasitengona</taxon>
        <taxon>Trombiculoidea</taxon>
        <taxon>Trombiculidae</taxon>
        <taxon>Leptotrombidium</taxon>
    </lineage>
</organism>
<dbReference type="AlphaFoldDB" id="A0A443S3Y3"/>
<keyword evidence="7" id="KW-0443">Lipid metabolism</keyword>
<keyword evidence="13" id="KW-0732">Signal</keyword>
<dbReference type="SUPFAM" id="SSF51735">
    <property type="entry name" value="NAD(P)-binding Rossmann-fold domains"/>
    <property type="match status" value="1"/>
</dbReference>
<evidence type="ECO:0000256" key="10">
    <source>
        <dbReference type="ARBA" id="ARBA00068717"/>
    </source>
</evidence>
<dbReference type="EMBL" id="NCKV01009489">
    <property type="protein sequence ID" value="RWS22203.1"/>
    <property type="molecule type" value="Genomic_DNA"/>
</dbReference>
<keyword evidence="4" id="KW-0521">NADP</keyword>
<comment type="similarity">
    <text evidence="2 12">Belongs to the short-chain dehydrogenases/reductases (SDR) family.</text>
</comment>
<dbReference type="FunFam" id="3.40.50.720:FF:000131">
    <property type="entry name" value="Short-chain dehydrogenase/reductase 3"/>
    <property type="match status" value="1"/>
</dbReference>
<evidence type="ECO:0000313" key="14">
    <source>
        <dbReference type="EMBL" id="RWS22203.1"/>
    </source>
</evidence>
<dbReference type="PANTHER" id="PTHR24322">
    <property type="entry name" value="PKSB"/>
    <property type="match status" value="1"/>
</dbReference>
<evidence type="ECO:0000256" key="6">
    <source>
        <dbReference type="ARBA" id="ARBA00023002"/>
    </source>
</evidence>
<dbReference type="CDD" id="cd05339">
    <property type="entry name" value="17beta-HSDXI-like_SDR_c"/>
    <property type="match status" value="1"/>
</dbReference>
<evidence type="ECO:0000256" key="9">
    <source>
        <dbReference type="ARBA" id="ARBA00059620"/>
    </source>
</evidence>
<proteinExistence type="inferred from homology"/>
<accession>A0A443S3Y3</accession>
<keyword evidence="8" id="KW-0472">Membrane</keyword>
<evidence type="ECO:0000256" key="8">
    <source>
        <dbReference type="ARBA" id="ARBA00023136"/>
    </source>
</evidence>
<dbReference type="PANTHER" id="PTHR24322:SF736">
    <property type="entry name" value="RETINOL DEHYDROGENASE 10"/>
    <property type="match status" value="1"/>
</dbReference>
<dbReference type="GO" id="GO:0016020">
    <property type="term" value="C:membrane"/>
    <property type="evidence" value="ECO:0007669"/>
    <property type="project" value="UniProtKB-SubCell"/>
</dbReference>
<dbReference type="PRINTS" id="PR00080">
    <property type="entry name" value="SDRFAMILY"/>
</dbReference>
<sequence>MLLFIRLIFVWILEALKKLVPNCFRAKKDVSNDIVLITGGGSGFGRLLALRFAEHGSTVIIWDINEHGLNETKSEIDRKFGTKCFAYLCDVSNRVDVYSKAESVKKDVGNVTILINNAGILQVDNFLSLKDENVERLFKVNILSHFWTCKAFLPSMLNSNSGHIVSIASIGGIVGAPKFSDYCATKAAAISLMESLYSELYFAGKSNINLTTICPVFMRTAMAKTVNSDFVIEPDFAADQTMDAILRNENFVTIPRWQYLSCMLKPILPPKVVVMFMNLLNAQNAFMNYHSSFN</sequence>
<evidence type="ECO:0000256" key="2">
    <source>
        <dbReference type="ARBA" id="ARBA00006484"/>
    </source>
</evidence>
<gene>
    <name evidence="14" type="ORF">B4U80_07530</name>
</gene>
<keyword evidence="6" id="KW-0560">Oxidoreductase</keyword>
<dbReference type="STRING" id="299467.A0A443S3Y3"/>
<evidence type="ECO:0000256" key="5">
    <source>
        <dbReference type="ARBA" id="ARBA00022989"/>
    </source>
</evidence>
<dbReference type="GO" id="GO:0052650">
    <property type="term" value="F:all-trans-retinol dehydrogenase (NADP+) activity"/>
    <property type="evidence" value="ECO:0007669"/>
    <property type="project" value="UniProtKB-ARBA"/>
</dbReference>
<evidence type="ECO:0000256" key="13">
    <source>
        <dbReference type="SAM" id="SignalP"/>
    </source>
</evidence>
<dbReference type="InterPro" id="IPR036291">
    <property type="entry name" value="NAD(P)-bd_dom_sf"/>
</dbReference>
<keyword evidence="3" id="KW-0812">Transmembrane</keyword>
<comment type="function">
    <text evidence="9">Catalyzes the reduction of all-trans-retinal to all-trans-retinol in the presence of NADPH.</text>
</comment>
<feature type="signal peptide" evidence="13">
    <location>
        <begin position="1"/>
        <end position="15"/>
    </location>
</feature>
<evidence type="ECO:0000256" key="7">
    <source>
        <dbReference type="ARBA" id="ARBA00023098"/>
    </source>
</evidence>
<keyword evidence="5" id="KW-1133">Transmembrane helix</keyword>
<dbReference type="OrthoDB" id="10253736at2759"/>
<evidence type="ECO:0000256" key="11">
    <source>
        <dbReference type="ARBA" id="ARBA00082544"/>
    </source>
</evidence>
<evidence type="ECO:0000256" key="12">
    <source>
        <dbReference type="RuleBase" id="RU000363"/>
    </source>
</evidence>
<name>A0A443S3Y3_9ACAR</name>
<dbReference type="InterPro" id="IPR002347">
    <property type="entry name" value="SDR_fam"/>
</dbReference>
<dbReference type="Gene3D" id="3.40.50.720">
    <property type="entry name" value="NAD(P)-binding Rossmann-like Domain"/>
    <property type="match status" value="1"/>
</dbReference>
<reference evidence="14 15" key="1">
    <citation type="journal article" date="2018" name="Gigascience">
        <title>Genomes of trombidid mites reveal novel predicted allergens and laterally-transferred genes associated with secondary metabolism.</title>
        <authorList>
            <person name="Dong X."/>
            <person name="Chaisiri K."/>
            <person name="Xia D."/>
            <person name="Armstrong S.D."/>
            <person name="Fang Y."/>
            <person name="Donnelly M.J."/>
            <person name="Kadowaki T."/>
            <person name="McGarry J.W."/>
            <person name="Darby A.C."/>
            <person name="Makepeace B.L."/>
        </authorList>
    </citation>
    <scope>NUCLEOTIDE SEQUENCE [LARGE SCALE GENOMIC DNA]</scope>
    <source>
        <strain evidence="14">UoL-UT</strain>
    </source>
</reference>